<evidence type="ECO:0000256" key="8">
    <source>
        <dbReference type="SAM" id="Phobius"/>
    </source>
</evidence>
<protein>
    <submittedName>
        <fullName evidence="9">Ferrichrome ABC transporter permease</fullName>
    </submittedName>
</protein>
<evidence type="ECO:0000256" key="1">
    <source>
        <dbReference type="ARBA" id="ARBA00004651"/>
    </source>
</evidence>
<feature type="transmembrane region" description="Helical" evidence="8">
    <location>
        <begin position="194"/>
        <end position="212"/>
    </location>
</feature>
<name>A0ABQ1FWR5_9BACL</name>
<feature type="transmembrane region" description="Helical" evidence="8">
    <location>
        <begin position="277"/>
        <end position="302"/>
    </location>
</feature>
<evidence type="ECO:0000256" key="2">
    <source>
        <dbReference type="ARBA" id="ARBA00007935"/>
    </source>
</evidence>
<keyword evidence="6 8" id="KW-1133">Transmembrane helix</keyword>
<evidence type="ECO:0000256" key="6">
    <source>
        <dbReference type="ARBA" id="ARBA00022989"/>
    </source>
</evidence>
<dbReference type="Pfam" id="PF01032">
    <property type="entry name" value="FecCD"/>
    <property type="match status" value="1"/>
</dbReference>
<evidence type="ECO:0000313" key="10">
    <source>
        <dbReference type="Proteomes" id="UP000609323"/>
    </source>
</evidence>
<dbReference type="InterPro" id="IPR037294">
    <property type="entry name" value="ABC_BtuC-like"/>
</dbReference>
<keyword evidence="7 8" id="KW-0472">Membrane</keyword>
<dbReference type="Gene3D" id="1.10.3470.10">
    <property type="entry name" value="ABC transporter involved in vitamin B12 uptake, BtuC"/>
    <property type="match status" value="1"/>
</dbReference>
<comment type="subcellular location">
    <subcellularLocation>
        <location evidence="1">Cell membrane</location>
        <topology evidence="1">Multi-pass membrane protein</topology>
    </subcellularLocation>
</comment>
<reference evidence="10" key="1">
    <citation type="journal article" date="2019" name="Int. J. Syst. Evol. Microbiol.">
        <title>The Global Catalogue of Microorganisms (GCM) 10K type strain sequencing project: providing services to taxonomists for standard genome sequencing and annotation.</title>
        <authorList>
            <consortium name="The Broad Institute Genomics Platform"/>
            <consortium name="The Broad Institute Genome Sequencing Center for Infectious Disease"/>
            <person name="Wu L."/>
            <person name="Ma J."/>
        </authorList>
    </citation>
    <scope>NUCLEOTIDE SEQUENCE [LARGE SCALE GENOMIC DNA]</scope>
    <source>
        <strain evidence="10">CGMCC 1.15044</strain>
    </source>
</reference>
<evidence type="ECO:0000256" key="5">
    <source>
        <dbReference type="ARBA" id="ARBA00022692"/>
    </source>
</evidence>
<feature type="transmembrane region" description="Helical" evidence="8">
    <location>
        <begin position="64"/>
        <end position="81"/>
    </location>
</feature>
<keyword evidence="4" id="KW-1003">Cell membrane</keyword>
<dbReference type="InterPro" id="IPR000522">
    <property type="entry name" value="ABC_transptr_permease_BtuC"/>
</dbReference>
<dbReference type="CDD" id="cd06550">
    <property type="entry name" value="TM_ABC_iron-siderophores_like"/>
    <property type="match status" value="1"/>
</dbReference>
<feature type="transmembrane region" description="Helical" evidence="8">
    <location>
        <begin position="120"/>
        <end position="139"/>
    </location>
</feature>
<evidence type="ECO:0000256" key="4">
    <source>
        <dbReference type="ARBA" id="ARBA00022475"/>
    </source>
</evidence>
<dbReference type="PANTHER" id="PTHR30472:SF30">
    <property type="entry name" value="IRON-UPTAKE SYSTEM PERMEASE PROTEIN FEUB"/>
    <property type="match status" value="1"/>
</dbReference>
<keyword evidence="5 8" id="KW-0812">Transmembrane</keyword>
<evidence type="ECO:0000256" key="3">
    <source>
        <dbReference type="ARBA" id="ARBA00022448"/>
    </source>
</evidence>
<dbReference type="Proteomes" id="UP000609323">
    <property type="component" value="Unassembled WGS sequence"/>
</dbReference>
<comment type="caution">
    <text evidence="9">The sequence shown here is derived from an EMBL/GenBank/DDBJ whole genome shotgun (WGS) entry which is preliminary data.</text>
</comment>
<accession>A0ABQ1FWR5</accession>
<gene>
    <name evidence="9" type="primary">fecD</name>
    <name evidence="9" type="ORF">GCM10010917_13990</name>
</gene>
<dbReference type="EMBL" id="BMHF01000003">
    <property type="protein sequence ID" value="GGA30090.1"/>
    <property type="molecule type" value="Genomic_DNA"/>
</dbReference>
<feature type="transmembrane region" description="Helical" evidence="8">
    <location>
        <begin position="6"/>
        <end position="29"/>
    </location>
</feature>
<feature type="transmembrane region" description="Helical" evidence="8">
    <location>
        <begin position="242"/>
        <end position="265"/>
    </location>
</feature>
<feature type="transmembrane region" description="Helical" evidence="8">
    <location>
        <begin position="151"/>
        <end position="173"/>
    </location>
</feature>
<keyword evidence="10" id="KW-1185">Reference proteome</keyword>
<feature type="transmembrane region" description="Helical" evidence="8">
    <location>
        <begin position="308"/>
        <end position="326"/>
    </location>
</feature>
<evidence type="ECO:0000313" key="9">
    <source>
        <dbReference type="EMBL" id="GGA30090.1"/>
    </source>
</evidence>
<proteinExistence type="inferred from homology"/>
<sequence length="335" mass="35153">MRSKASLPVVILMASPVVMILVIVLSVMLGAKHIPAMTVWDSFFHFDGSNVDHQIIFHSRLPRAVGALLIGAFLAVSGAVMQGMTRNYLASPSIMGVSDGSVLAVTLCMIGLPGLSSMGVIGYSMLGSATAVCIVFGAAALLPDGLSPVKLAILGTLIGTFMSSLAAAAASYFQLSQQVSFWYNARLHQLDPHLIKLSIPFAVLGLSIAFSVSKSVTVLSLGEEVAAGLGQRTLWVKGMATLSVIILTGISVALAGNIGFVGLIIPHITRYLVGVDYRWIVPCSGVLGGIFLTACDVVSRFANYPFETPIGVITAIIGVPYFLYLIRSKGAGKHA</sequence>
<comment type="similarity">
    <text evidence="2">Belongs to the binding-protein-dependent transport system permease family. FecCD subfamily.</text>
</comment>
<keyword evidence="3" id="KW-0813">Transport</keyword>
<dbReference type="RefSeq" id="WP_094092835.1">
    <property type="nucleotide sequence ID" value="NZ_BMHF01000003.1"/>
</dbReference>
<dbReference type="PANTHER" id="PTHR30472">
    <property type="entry name" value="FERRIC ENTEROBACTIN TRANSPORT SYSTEM PERMEASE PROTEIN"/>
    <property type="match status" value="1"/>
</dbReference>
<dbReference type="SUPFAM" id="SSF81345">
    <property type="entry name" value="ABC transporter involved in vitamin B12 uptake, BtuC"/>
    <property type="match status" value="1"/>
</dbReference>
<evidence type="ECO:0000256" key="7">
    <source>
        <dbReference type="ARBA" id="ARBA00023136"/>
    </source>
</evidence>
<organism evidence="9 10">
    <name type="scientific">Paenibacillus physcomitrellae</name>
    <dbReference type="NCBI Taxonomy" id="1619311"/>
    <lineage>
        <taxon>Bacteria</taxon>
        <taxon>Bacillati</taxon>
        <taxon>Bacillota</taxon>
        <taxon>Bacilli</taxon>
        <taxon>Bacillales</taxon>
        <taxon>Paenibacillaceae</taxon>
        <taxon>Paenibacillus</taxon>
    </lineage>
</organism>